<dbReference type="PANTHER" id="PTHR40903">
    <property type="entry name" value="GLYCINE-RICH CELL WALL STRUCTURAL PROTEIN 1-LIKE"/>
    <property type="match status" value="1"/>
</dbReference>
<name>A0ABW0TJI5_9BACL</name>
<evidence type="ECO:0000256" key="1">
    <source>
        <dbReference type="SAM" id="MobiDB-lite"/>
    </source>
</evidence>
<evidence type="ECO:0000313" key="4">
    <source>
        <dbReference type="Proteomes" id="UP001596109"/>
    </source>
</evidence>
<feature type="compositionally biased region" description="Basic and acidic residues" evidence="1">
    <location>
        <begin position="229"/>
        <end position="240"/>
    </location>
</feature>
<organism evidence="3 4">
    <name type="scientific">Sporosarcina soli</name>
    <dbReference type="NCBI Taxonomy" id="334736"/>
    <lineage>
        <taxon>Bacteria</taxon>
        <taxon>Bacillati</taxon>
        <taxon>Bacillota</taxon>
        <taxon>Bacilli</taxon>
        <taxon>Bacillales</taxon>
        <taxon>Caryophanaceae</taxon>
        <taxon>Sporosarcina</taxon>
    </lineage>
</organism>
<sequence>MNGKARLFTYVKAALKRLRFEQFVYTGQTGLFIAVLLAVLVIAASRLFVLPHYKAFALGAAGLTIVVTIIYLVIKRSRLIEAIRRLDRYMPDNLLLTAMGIDEKDTHLASALIHAAESEVAAAFEGFKKRRKAYLNGKMLVGIIGLGVVLVMLILLPSEAQLEAEAIVKEQEIIKEMKQDVQELIAKEILPDMKKELQELAEKLQQAETSEEALKELVKKQKEMRLKEQRLAERKEHSAQSEDASDTWTEVEEKEMDALGKMSDELAKNAGKAHTALNHIGKASSLPALANAENPPSAIEEGKTDPSTEASGGEDQSDGNGQGGGEQQAGMGNEAVPGESQGEGQEQGQGQSQGQAQGEGTGQSEEQGLGQGQGAASGAGGSGVGKGSGGRNLLSIPHHRIGEKGDTSVVDGNLGEGEFIEDRETEGPVERGTVRPYQEVVGQYKESYLHSTDRMKLPPDLQHILSDYFSTIE</sequence>
<dbReference type="Proteomes" id="UP001596109">
    <property type="component" value="Unassembled WGS sequence"/>
</dbReference>
<accession>A0ABW0TJI5</accession>
<feature type="region of interest" description="Disordered" evidence="1">
    <location>
        <begin position="229"/>
        <end position="253"/>
    </location>
</feature>
<dbReference type="PANTHER" id="PTHR40903:SF1">
    <property type="entry name" value="HYPHALLY REGULATED CELL WALL PROTEIN 3"/>
    <property type="match status" value="1"/>
</dbReference>
<feature type="compositionally biased region" description="Low complexity" evidence="1">
    <location>
        <begin position="328"/>
        <end position="368"/>
    </location>
</feature>
<evidence type="ECO:0000313" key="3">
    <source>
        <dbReference type="EMBL" id="MFC5588599.1"/>
    </source>
</evidence>
<gene>
    <name evidence="3" type="ORF">ACFPRA_06860</name>
</gene>
<proteinExistence type="predicted"/>
<keyword evidence="2" id="KW-1133">Transmembrane helix</keyword>
<feature type="transmembrane region" description="Helical" evidence="2">
    <location>
        <begin position="23"/>
        <end position="49"/>
    </location>
</feature>
<keyword evidence="2" id="KW-0472">Membrane</keyword>
<keyword evidence="4" id="KW-1185">Reference proteome</keyword>
<dbReference type="RefSeq" id="WP_381432024.1">
    <property type="nucleotide sequence ID" value="NZ_JBHSNO010000005.1"/>
</dbReference>
<evidence type="ECO:0000256" key="2">
    <source>
        <dbReference type="SAM" id="Phobius"/>
    </source>
</evidence>
<feature type="region of interest" description="Disordered" evidence="1">
    <location>
        <begin position="286"/>
        <end position="433"/>
    </location>
</feature>
<feature type="compositionally biased region" description="Acidic residues" evidence="1">
    <location>
        <begin position="243"/>
        <end position="253"/>
    </location>
</feature>
<dbReference type="EMBL" id="JBHSNO010000005">
    <property type="protein sequence ID" value="MFC5588599.1"/>
    <property type="molecule type" value="Genomic_DNA"/>
</dbReference>
<keyword evidence="2" id="KW-0812">Transmembrane</keyword>
<feature type="transmembrane region" description="Helical" evidence="2">
    <location>
        <begin position="139"/>
        <end position="156"/>
    </location>
</feature>
<comment type="caution">
    <text evidence="3">The sequence shown here is derived from an EMBL/GenBank/DDBJ whole genome shotgun (WGS) entry which is preliminary data.</text>
</comment>
<feature type="compositionally biased region" description="Basic and acidic residues" evidence="1">
    <location>
        <begin position="420"/>
        <end position="433"/>
    </location>
</feature>
<reference evidence="4" key="1">
    <citation type="journal article" date="2019" name="Int. J. Syst. Evol. Microbiol.">
        <title>The Global Catalogue of Microorganisms (GCM) 10K type strain sequencing project: providing services to taxonomists for standard genome sequencing and annotation.</title>
        <authorList>
            <consortium name="The Broad Institute Genomics Platform"/>
            <consortium name="The Broad Institute Genome Sequencing Center for Infectious Disease"/>
            <person name="Wu L."/>
            <person name="Ma J."/>
        </authorList>
    </citation>
    <scope>NUCLEOTIDE SEQUENCE [LARGE SCALE GENOMIC DNA]</scope>
    <source>
        <strain evidence="4">CGMCC 4.1434</strain>
    </source>
</reference>
<protein>
    <submittedName>
        <fullName evidence="3">Uncharacterized protein</fullName>
    </submittedName>
</protein>
<feature type="transmembrane region" description="Helical" evidence="2">
    <location>
        <begin position="55"/>
        <end position="74"/>
    </location>
</feature>
<feature type="compositionally biased region" description="Gly residues" evidence="1">
    <location>
        <begin position="369"/>
        <end position="390"/>
    </location>
</feature>